<dbReference type="SUPFAM" id="SSF140453">
    <property type="entry name" value="EsxAB dimer-like"/>
    <property type="match status" value="1"/>
</dbReference>
<accession>A0A841F9D0</accession>
<protein>
    <recommendedName>
        <fullName evidence="3">Excreted virulence factor EspC (Type VII ESX diderm)</fullName>
    </recommendedName>
</protein>
<evidence type="ECO:0000313" key="1">
    <source>
        <dbReference type="EMBL" id="MBB6032856.1"/>
    </source>
</evidence>
<comment type="caution">
    <text evidence="1">The sequence shown here is derived from an EMBL/GenBank/DDBJ whole genome shotgun (WGS) entry which is preliminary data.</text>
</comment>
<dbReference type="AlphaFoldDB" id="A0A841F9D0"/>
<reference evidence="1 2" key="1">
    <citation type="submission" date="2020-08" db="EMBL/GenBank/DDBJ databases">
        <title>Genomic Encyclopedia of Type Strains, Phase IV (KMG-IV): sequencing the most valuable type-strain genomes for metagenomic binning, comparative biology and taxonomic classification.</title>
        <authorList>
            <person name="Goeker M."/>
        </authorList>
    </citation>
    <scope>NUCLEOTIDE SEQUENCE [LARGE SCALE GENOMIC DNA]</scope>
    <source>
        <strain evidence="1 2">YIM 65646</strain>
    </source>
</reference>
<name>A0A841F9D0_9ACTN</name>
<keyword evidence="2" id="KW-1185">Reference proteome</keyword>
<gene>
    <name evidence="1" type="ORF">HNR73_000703</name>
</gene>
<organism evidence="1 2">
    <name type="scientific">Phytomonospora endophytica</name>
    <dbReference type="NCBI Taxonomy" id="714109"/>
    <lineage>
        <taxon>Bacteria</taxon>
        <taxon>Bacillati</taxon>
        <taxon>Actinomycetota</taxon>
        <taxon>Actinomycetes</taxon>
        <taxon>Micromonosporales</taxon>
        <taxon>Micromonosporaceae</taxon>
        <taxon>Phytomonospora</taxon>
    </lineage>
</organism>
<dbReference type="InterPro" id="IPR036689">
    <property type="entry name" value="ESAT-6-like_sf"/>
</dbReference>
<dbReference type="Proteomes" id="UP000548476">
    <property type="component" value="Unassembled WGS sequence"/>
</dbReference>
<evidence type="ECO:0000313" key="2">
    <source>
        <dbReference type="Proteomes" id="UP000548476"/>
    </source>
</evidence>
<dbReference type="EMBL" id="JACHGT010000002">
    <property type="protein sequence ID" value="MBB6032856.1"/>
    <property type="molecule type" value="Genomic_DNA"/>
</dbReference>
<sequence length="105" mass="11530">MVLHVDPAGMQAAEQRLTGLSGDSKGIADLAKDADPEWYTWGLPGLAFAQWYGAFAPEIHQHLGDLSEALGAHSDRIKFCRESYATKEEDNIGIMNKIKSRLDGK</sequence>
<dbReference type="RefSeq" id="WP_184785791.1">
    <property type="nucleotide sequence ID" value="NZ_BONT01000020.1"/>
</dbReference>
<proteinExistence type="predicted"/>
<evidence type="ECO:0008006" key="3">
    <source>
        <dbReference type="Google" id="ProtNLM"/>
    </source>
</evidence>